<proteinExistence type="predicted"/>
<dbReference type="InterPro" id="IPR000182">
    <property type="entry name" value="GNAT_dom"/>
</dbReference>
<dbReference type="EMBL" id="JAUEHU010000016">
    <property type="protein sequence ID" value="MDN0088722.1"/>
    <property type="molecule type" value="Genomic_DNA"/>
</dbReference>
<dbReference type="Proteomes" id="UP000040578">
    <property type="component" value="Unassembled WGS sequence"/>
</dbReference>
<reference evidence="2 4" key="1">
    <citation type="submission" date="2015-03" db="EMBL/GenBank/DDBJ databases">
        <authorList>
            <consortium name="Pathogen Informatics"/>
            <person name="Murphy D."/>
        </authorList>
    </citation>
    <scope>NUCLEOTIDE SEQUENCE [LARGE SCALE GENOMIC DNA]</scope>
    <source>
        <strain evidence="2">Type strain: CIP110231</strain>
        <strain evidence="4">type strain: CIP110231</strain>
    </source>
</reference>
<dbReference type="EMBL" id="CPYD01000012">
    <property type="protein sequence ID" value="CNE95182.1"/>
    <property type="molecule type" value="Genomic_DNA"/>
</dbReference>
<gene>
    <name evidence="2" type="ORF">ERS137967_02943</name>
    <name evidence="3" type="ORF">QVN42_15305</name>
</gene>
<evidence type="ECO:0000259" key="1">
    <source>
        <dbReference type="PROSITE" id="PS51186"/>
    </source>
</evidence>
<dbReference type="AlphaFoldDB" id="A0AAW7K7C5"/>
<evidence type="ECO:0000313" key="5">
    <source>
        <dbReference type="Proteomes" id="UP001167864"/>
    </source>
</evidence>
<keyword evidence="4" id="KW-1185">Reference proteome</keyword>
<dbReference type="Pfam" id="PF00583">
    <property type="entry name" value="Acetyltransf_1"/>
    <property type="match status" value="1"/>
</dbReference>
<organism evidence="3 5">
    <name type="scientific">Yersinia nurmii</name>
    <dbReference type="NCBI Taxonomy" id="685706"/>
    <lineage>
        <taxon>Bacteria</taxon>
        <taxon>Pseudomonadati</taxon>
        <taxon>Pseudomonadota</taxon>
        <taxon>Gammaproteobacteria</taxon>
        <taxon>Enterobacterales</taxon>
        <taxon>Yersiniaceae</taxon>
        <taxon>Yersinia</taxon>
    </lineage>
</organism>
<dbReference type="InterPro" id="IPR016181">
    <property type="entry name" value="Acyl_CoA_acyltransferase"/>
</dbReference>
<evidence type="ECO:0000313" key="2">
    <source>
        <dbReference type="EMBL" id="CNE95182.1"/>
    </source>
</evidence>
<comment type="caution">
    <text evidence="3">The sequence shown here is derived from an EMBL/GenBank/DDBJ whole genome shotgun (WGS) entry which is preliminary data.</text>
</comment>
<dbReference type="Gene3D" id="3.40.630.30">
    <property type="match status" value="1"/>
</dbReference>
<accession>A0AAW7K7C5</accession>
<dbReference type="CDD" id="cd04301">
    <property type="entry name" value="NAT_SF"/>
    <property type="match status" value="1"/>
</dbReference>
<dbReference type="GO" id="GO:0016747">
    <property type="term" value="F:acyltransferase activity, transferring groups other than amino-acyl groups"/>
    <property type="evidence" value="ECO:0007669"/>
    <property type="project" value="InterPro"/>
</dbReference>
<name>A0AAW7K7C5_9GAMM</name>
<dbReference type="SUPFAM" id="SSF55729">
    <property type="entry name" value="Acyl-CoA N-acyltransferases (Nat)"/>
    <property type="match status" value="1"/>
</dbReference>
<evidence type="ECO:0000313" key="4">
    <source>
        <dbReference type="Proteomes" id="UP000040578"/>
    </source>
</evidence>
<sequence>MKLELTAAPKPEDIEAISDGLSVFNRRFVGAQRRNPLAVFITDDSGKNQGGLTGYTLGLWLNIEMLWVSDSVRHSGMGTRLIQMAEEEAIKRGCQFSQVDTFSFQARPFYEKQGYQLQMALKNYLDTHHRYYLTKSLSISQSKSVE</sequence>
<reference evidence="3" key="2">
    <citation type="submission" date="2023-06" db="EMBL/GenBank/DDBJ databases">
        <authorList>
            <person name="Polev D.E."/>
            <person name="Saitova A.T."/>
            <person name="Bogumilchik E.A."/>
            <person name="Kokorina G.I."/>
            <person name="Voskresenskaia E.A."/>
        </authorList>
    </citation>
    <scope>NUCLEOTIDE SEQUENCE</scope>
    <source>
        <strain evidence="3">2145 StPb PI</strain>
    </source>
</reference>
<dbReference type="Proteomes" id="UP001167864">
    <property type="component" value="Unassembled WGS sequence"/>
</dbReference>
<dbReference type="RefSeq" id="WP_049600407.1">
    <property type="nucleotide sequence ID" value="NZ_CPYD01000012.1"/>
</dbReference>
<dbReference type="PROSITE" id="PS51186">
    <property type="entry name" value="GNAT"/>
    <property type="match status" value="1"/>
</dbReference>
<protein>
    <submittedName>
        <fullName evidence="2 3">Acetyltransferase</fullName>
    </submittedName>
</protein>
<feature type="domain" description="N-acetyltransferase" evidence="1">
    <location>
        <begin position="1"/>
        <end position="138"/>
    </location>
</feature>
<evidence type="ECO:0000313" key="3">
    <source>
        <dbReference type="EMBL" id="MDN0088722.1"/>
    </source>
</evidence>